<sequence length="1539" mass="178988">VNSHLQTSWKIVLFMSCHEGNNEVLKSGDIVRLYHAEQEKFLTCDNYKKKSVVFLRATGRASATSATSSNALWEVEVVQQDPCRGGIGHWSSLFRFKHLATMQYLAAEVDNDQTFDPTRQKLRGPSGTPVFALVPIPHGYDISSIFELDPTTITRNEEAVPWSSYVRLQHICTNTWVHSTNIKIDPDDDNVRFKIGCAQTKEDKEAFQIIHVSPNEVRDLDFANDAGQHFDMTVSKWEKIGAINIHPNERKQVIQLLVDIVYFLACQENNVSDPFDVQILKPNRERQKLIREQNILKQLFRILKVLKPRLEFERSQKSDNKTDGLPSTISQQQLQTKDDQQIFLQQDADVRHSSVFYQMKTICRLCYRILKHCQQEYRKNQETIAKEFSFMQSQIGYDILAEDTITALLHNNKKLLEQHITEKEIDTFVKLLREKRDCKFLEYLSDLCVSSNQAIARTQEMICKSVLEKNSDILIRTKLDLNPCVEDMILDDNNSLPTGLSSQNIIREVILTWDGKSESIEFMAGVVRDQLAHPRREEFRNILEYYRFQLTLYSHMCFDRQYLAIDNLSPELSIDLILTCTKSENLPGTLRASFCRLMIHMHVNRDPQEEVTRIKYARLWNQVKTEVSLNDYDQCHSLDPVERNENRPKFETTMKFVEDYLKTVVEQPNSFGDREQNKLTHEVVNLARRLIFFGFYSFEDLLKLTRTLLGLLDTSKVLTESANNTHHEPKTFPLKAGGPNANTKYEHVLTATAALISSVFVDPAADKQTEILDDLAYETKMNVIAILEFILDIRLDFRISRLISIFKQKYGRADPLVITGMDLNSADVECIFDCESPNLDLDDDKGKTFLKVLLNLVMHDYQPLVSRALSLLFRHFNQRKETLQHLNQVQLLVSETDIKNYKQIKQDLDQLRLFVEKSELWVYKKSKESGGQGDQDEKKEEEFDIKKLGFSTGFSEPDLENGPQITDESAYRYISIFQILRRMMKLCVHETLDNLYARENEQRLLRNMDVHVVVLDLLKIPYDKAEDTRMNRIMMLAQNLLQYFCYENPTNQAKLYELYFHDYQQISEVRGEQEVETCCFIFMNNVQLCKTITEKHVQHFVHLIELHGKKVLYIKFLQTIVKAENQYIKNCQDIVMSELVSSDEVFMFYDKSNLVDLVERMKSEKERQDPNSLLNYHVQLVLLLAMCTEGKNASTEIKCHSLIALDDIVLIVTHPDCIPEVKNAYITFLNHCYIDTEVEMKEIYNSQHIYTLIEKAFTSDIDKLINRANERRSLEKYLLETVCDLIIQFFNSPFFEQSAAPQNRNSALLSLHGHLVRALNITWLTTTQRDRIDRCIHILSNIADRRGLNQHLRSQHQAVELSRQRRTSRTSSHNIDHTRGNSTSSSISGQGSNYEHSQDKEHKRVIDNFVEYLSQVSIRLSPLIQAEISVLVDVIRAPQSLFNDTHKCRFIFQNGAFVHKLVQHAKYLLNQTNEILCLRIMHALKTMVHAKIEFENRGQSLRSKLLRRYFSDDKQYLKSLHQPSKGKIKMCLLHECIKT</sequence>
<dbReference type="Proteomes" id="UP000663829">
    <property type="component" value="Unassembled WGS sequence"/>
</dbReference>
<keyword evidence="2" id="KW-0106">Calcium</keyword>
<feature type="compositionally biased region" description="Low complexity" evidence="3">
    <location>
        <begin position="1380"/>
        <end position="1392"/>
    </location>
</feature>
<dbReference type="InterPro" id="IPR035910">
    <property type="entry name" value="RyR/IP3R_RIH_dom_sf"/>
</dbReference>
<dbReference type="SMART" id="SM00472">
    <property type="entry name" value="MIR"/>
    <property type="match status" value="2"/>
</dbReference>
<dbReference type="PRINTS" id="PR00779">
    <property type="entry name" value="INSP3RECEPTR"/>
</dbReference>
<feature type="region of interest" description="Disordered" evidence="3">
    <location>
        <begin position="1354"/>
        <end position="1400"/>
    </location>
</feature>
<reference evidence="5" key="1">
    <citation type="submission" date="2021-02" db="EMBL/GenBank/DDBJ databases">
        <authorList>
            <person name="Nowell W R."/>
        </authorList>
    </citation>
    <scope>NUCLEOTIDE SEQUENCE</scope>
</reference>
<dbReference type="GO" id="GO:0051209">
    <property type="term" value="P:release of sequestered calcium ion into cytosol"/>
    <property type="evidence" value="ECO:0007669"/>
    <property type="project" value="UniProtKB-UniRule"/>
</dbReference>
<dbReference type="PROSITE" id="PS50919">
    <property type="entry name" value="MIR"/>
    <property type="match status" value="1"/>
</dbReference>
<evidence type="ECO:0000256" key="3">
    <source>
        <dbReference type="SAM" id="MobiDB-lite"/>
    </source>
</evidence>
<dbReference type="Gene3D" id="1.25.10.30">
    <property type="entry name" value="IP3 receptor type 1 binding core, RIH domain"/>
    <property type="match status" value="1"/>
</dbReference>
<dbReference type="Gene3D" id="2.80.10.50">
    <property type="match status" value="1"/>
</dbReference>
<dbReference type="InterPro" id="IPR015925">
    <property type="entry name" value="Ryanodine_IP3_receptor"/>
</dbReference>
<dbReference type="SUPFAM" id="SSF100909">
    <property type="entry name" value="IP3 receptor type 1 binding core, domain 2"/>
    <property type="match status" value="2"/>
</dbReference>
<dbReference type="Pfam" id="PF01365">
    <property type="entry name" value="RYDR_ITPR"/>
    <property type="match status" value="2"/>
</dbReference>
<dbReference type="GO" id="GO:0070679">
    <property type="term" value="F:inositol 1,4,5 trisphosphate binding"/>
    <property type="evidence" value="ECO:0007669"/>
    <property type="project" value="UniProtKB-UniRule"/>
</dbReference>
<keyword evidence="2" id="KW-0109">Calcium transport</keyword>
<dbReference type="GO" id="GO:0005220">
    <property type="term" value="F:inositol 1,4,5-trisphosphate-gated calcium channel activity"/>
    <property type="evidence" value="ECO:0007669"/>
    <property type="project" value="UniProtKB-UniRule"/>
</dbReference>
<dbReference type="CDD" id="cd23277">
    <property type="entry name" value="beta-trefoil_MIR_ITPR"/>
    <property type="match status" value="1"/>
</dbReference>
<comment type="caution">
    <text evidence="5">The sequence shown here is derived from an EMBL/GenBank/DDBJ whole genome shotgun (WGS) entry which is preliminary data.</text>
</comment>
<dbReference type="Proteomes" id="UP000681722">
    <property type="component" value="Unassembled WGS sequence"/>
</dbReference>
<comment type="subunit">
    <text evidence="2">Homotetramer.</text>
</comment>
<evidence type="ECO:0000313" key="7">
    <source>
        <dbReference type="Proteomes" id="UP000663829"/>
    </source>
</evidence>
<comment type="domain">
    <text evidence="2">The receptor contains a calcium channel in its C-terminal extremity. Its large N-terminal cytoplasmic region has the ligand-binding site in the N-terminus and modulatory sites in the middle portion immediately upstream of the channel region.</text>
</comment>
<dbReference type="FunFam" id="2.80.10.50:FF:000005">
    <property type="entry name" value="Inositol 1,4,5-trisphosphate receptor type 2"/>
    <property type="match status" value="1"/>
</dbReference>
<evidence type="ECO:0000256" key="1">
    <source>
        <dbReference type="ARBA" id="ARBA00022737"/>
    </source>
</evidence>
<dbReference type="EMBL" id="CAJNOQ010003664">
    <property type="protein sequence ID" value="CAF1023703.1"/>
    <property type="molecule type" value="Genomic_DNA"/>
</dbReference>
<accession>A0A814IGF4</accession>
<organism evidence="5 7">
    <name type="scientific">Didymodactylos carnosus</name>
    <dbReference type="NCBI Taxonomy" id="1234261"/>
    <lineage>
        <taxon>Eukaryota</taxon>
        <taxon>Metazoa</taxon>
        <taxon>Spiralia</taxon>
        <taxon>Gnathifera</taxon>
        <taxon>Rotifera</taxon>
        <taxon>Eurotatoria</taxon>
        <taxon>Bdelloidea</taxon>
        <taxon>Philodinida</taxon>
        <taxon>Philodinidae</taxon>
        <taxon>Didymodactylos</taxon>
    </lineage>
</organism>
<keyword evidence="7" id="KW-1185">Reference proteome</keyword>
<dbReference type="InterPro" id="IPR016093">
    <property type="entry name" value="MIR_motif"/>
</dbReference>
<comment type="similarity">
    <text evidence="2">Belongs to the InsP3 receptor family.</text>
</comment>
<evidence type="ECO:0000313" key="6">
    <source>
        <dbReference type="EMBL" id="CAF3794978.1"/>
    </source>
</evidence>
<dbReference type="SUPFAM" id="SSF82109">
    <property type="entry name" value="MIR domain"/>
    <property type="match status" value="1"/>
</dbReference>
<keyword evidence="2" id="KW-0472">Membrane</keyword>
<dbReference type="EMBL" id="CAJOBC010003664">
    <property type="protein sequence ID" value="CAF3794978.1"/>
    <property type="molecule type" value="Genomic_DNA"/>
</dbReference>
<dbReference type="InterPro" id="IPR000493">
    <property type="entry name" value="InsP3_rcpt"/>
</dbReference>
<proteinExistence type="inferred from homology"/>
<keyword evidence="2" id="KW-0675">Receptor</keyword>
<comment type="subcellular location">
    <subcellularLocation>
        <location evidence="2">Endoplasmic reticulum membrane</location>
        <topology evidence="2">Multi-pass membrane protein</topology>
    </subcellularLocation>
</comment>
<keyword evidence="2" id="KW-0813">Transport</keyword>
<dbReference type="InterPro" id="IPR000699">
    <property type="entry name" value="RIH_dom"/>
</dbReference>
<name>A0A814IGF4_9BILA</name>
<evidence type="ECO:0000313" key="5">
    <source>
        <dbReference type="EMBL" id="CAF1023703.1"/>
    </source>
</evidence>
<gene>
    <name evidence="5" type="ORF">GPM918_LOCUS14916</name>
    <name evidence="6" type="ORF">SRO942_LOCUS14916</name>
</gene>
<keyword evidence="2" id="KW-0407">Ion channel</keyword>
<dbReference type="PANTHER" id="PTHR45816:SF4">
    <property type="entry name" value="RYR_IP3R HOMOLOGY ASSOCIATED DOMAIN-CONTAINING PROTEIN"/>
    <property type="match status" value="1"/>
</dbReference>
<dbReference type="InterPro" id="IPR036300">
    <property type="entry name" value="MIR_dom_sf"/>
</dbReference>
<dbReference type="GO" id="GO:0005789">
    <property type="term" value="C:endoplasmic reticulum membrane"/>
    <property type="evidence" value="ECO:0007669"/>
    <property type="project" value="UniProtKB-SubCell"/>
</dbReference>
<evidence type="ECO:0000259" key="4">
    <source>
        <dbReference type="PROSITE" id="PS50919"/>
    </source>
</evidence>
<dbReference type="OrthoDB" id="76898at2759"/>
<dbReference type="Pfam" id="PF02815">
    <property type="entry name" value="MIR"/>
    <property type="match status" value="1"/>
</dbReference>
<keyword evidence="2" id="KW-0107">Calcium channel</keyword>
<keyword evidence="1" id="KW-0677">Repeat</keyword>
<keyword evidence="2" id="KW-0256">Endoplasmic reticulum</keyword>
<feature type="region of interest" description="Disordered" evidence="3">
    <location>
        <begin position="315"/>
        <end position="334"/>
    </location>
</feature>
<feature type="domain" description="MIR" evidence="4">
    <location>
        <begin position="22"/>
        <end position="78"/>
    </location>
</feature>
<comment type="function">
    <text evidence="2">Receptor for inositol 1,4,5-trisphosphate, a second messenger that mediates the release of intracellular calcium.</text>
</comment>
<feature type="non-terminal residue" evidence="5">
    <location>
        <position position="1"/>
    </location>
</feature>
<keyword evidence="2" id="KW-1071">Ligand-gated ion channel</keyword>
<dbReference type="PANTHER" id="PTHR45816">
    <property type="entry name" value="MIR DOMAIN-CONTAINING PROTEIN"/>
    <property type="match status" value="1"/>
</dbReference>
<protein>
    <recommendedName>
        <fullName evidence="2">Inositol 1,4,5-trisphosphate receptor</fullName>
    </recommendedName>
</protein>
<evidence type="ECO:0000256" key="2">
    <source>
        <dbReference type="RuleBase" id="RU368044"/>
    </source>
</evidence>
<keyword evidence="2" id="KW-0406">Ion transport</keyword>